<dbReference type="InterPro" id="IPR051678">
    <property type="entry name" value="AGP_Transferase"/>
</dbReference>
<proteinExistence type="predicted"/>
<organism evidence="2 3">
    <name type="scientific">Sandarakinorhabdus cyanobacteriorum</name>
    <dbReference type="NCBI Taxonomy" id="1981098"/>
    <lineage>
        <taxon>Bacteria</taxon>
        <taxon>Pseudomonadati</taxon>
        <taxon>Pseudomonadota</taxon>
        <taxon>Alphaproteobacteria</taxon>
        <taxon>Sphingomonadales</taxon>
        <taxon>Sphingosinicellaceae</taxon>
        <taxon>Sandarakinorhabdus</taxon>
    </lineage>
</organism>
<dbReference type="SUPFAM" id="SSF56112">
    <property type="entry name" value="Protein kinase-like (PK-like)"/>
    <property type="match status" value="1"/>
</dbReference>
<reference evidence="2 3" key="1">
    <citation type="submission" date="2017-07" db="EMBL/GenBank/DDBJ databases">
        <title>Sandarakinorhabdus cyanobacteriorum sp. nov., a novel bacterium isolated from cyanobacterial aggregates in a eutrophic lake.</title>
        <authorList>
            <person name="Cai H."/>
        </authorList>
    </citation>
    <scope>NUCLEOTIDE SEQUENCE [LARGE SCALE GENOMIC DNA]</scope>
    <source>
        <strain evidence="2 3">TH057</strain>
    </source>
</reference>
<dbReference type="AlphaFoldDB" id="A0A255Y698"/>
<dbReference type="CDD" id="cd05154">
    <property type="entry name" value="ACAD10_11_N-like"/>
    <property type="match status" value="1"/>
</dbReference>
<evidence type="ECO:0000313" key="3">
    <source>
        <dbReference type="Proteomes" id="UP000216991"/>
    </source>
</evidence>
<dbReference type="EMBL" id="NOXT01000124">
    <property type="protein sequence ID" value="OYQ24718.1"/>
    <property type="molecule type" value="Genomic_DNA"/>
</dbReference>
<dbReference type="Proteomes" id="UP000216991">
    <property type="component" value="Unassembled WGS sequence"/>
</dbReference>
<evidence type="ECO:0000259" key="1">
    <source>
        <dbReference type="Pfam" id="PF01636"/>
    </source>
</evidence>
<dbReference type="Gene3D" id="3.90.1200.10">
    <property type="match status" value="1"/>
</dbReference>
<name>A0A255Y698_9SPHN</name>
<dbReference type="PANTHER" id="PTHR21310:SF57">
    <property type="entry name" value="BLR2944 PROTEIN"/>
    <property type="match status" value="1"/>
</dbReference>
<evidence type="ECO:0000313" key="2">
    <source>
        <dbReference type="EMBL" id="OYQ24718.1"/>
    </source>
</evidence>
<sequence>MSRACPPPACPSPGLPRCRAAACSNNWPSARTRRRVSGSCSILPADHLARWFAGHWGEAVEISGLKRFHGGSARQTYRCDVTGASGRRESVVLRRDPPSSLIETDRLAEYRAIQCFAGSDVPVPEPIFCDAGPESFGSPGFLMREVAGGQAAGLLDPEPYGDHGASVGQQFFTALGRVHAGDPTAAGLDAPPTHPALARLAHWQAAYAADRFRPEPVLEAAMAWLAANPPPAPPRLSIVHGDYRSGNFLHDGAGRLLAILDWEMVHAGDAHEDLAWACDPLWSHFSGKAGGMLPLAEAIAAWEAASGLTLDPIAWAWWRIMAQVQGLVIWISAAREIIDGRSHDPVLMFAGTIPYRFHTLTLAKALEGL</sequence>
<feature type="domain" description="Aminoglycoside phosphotransferase" evidence="1">
    <location>
        <begin position="65"/>
        <end position="303"/>
    </location>
</feature>
<gene>
    <name evidence="2" type="ORF">CHU93_15270</name>
</gene>
<dbReference type="InterPro" id="IPR002575">
    <property type="entry name" value="Aminoglycoside_PTrfase"/>
</dbReference>
<protein>
    <recommendedName>
        <fullName evidence="1">Aminoglycoside phosphotransferase domain-containing protein</fullName>
    </recommendedName>
</protein>
<accession>A0A255Y698</accession>
<dbReference type="Pfam" id="PF01636">
    <property type="entry name" value="APH"/>
    <property type="match status" value="1"/>
</dbReference>
<dbReference type="PANTHER" id="PTHR21310">
    <property type="entry name" value="AMINOGLYCOSIDE PHOSPHOTRANSFERASE-RELATED-RELATED"/>
    <property type="match status" value="1"/>
</dbReference>
<keyword evidence="3" id="KW-1185">Reference proteome</keyword>
<dbReference type="Gene3D" id="3.30.200.20">
    <property type="entry name" value="Phosphorylase Kinase, domain 1"/>
    <property type="match status" value="1"/>
</dbReference>
<dbReference type="InterPro" id="IPR041726">
    <property type="entry name" value="ACAD10_11_N"/>
</dbReference>
<comment type="caution">
    <text evidence="2">The sequence shown here is derived from an EMBL/GenBank/DDBJ whole genome shotgun (WGS) entry which is preliminary data.</text>
</comment>
<dbReference type="InterPro" id="IPR011009">
    <property type="entry name" value="Kinase-like_dom_sf"/>
</dbReference>
<dbReference type="OrthoDB" id="3806873at2"/>